<accession>A0A0A3Z6L0</accession>
<dbReference type="SUPFAM" id="SSF55718">
    <property type="entry name" value="SCP-like"/>
    <property type="match status" value="1"/>
</dbReference>
<dbReference type="HAMAP" id="MF_02231">
    <property type="entry name" value="UbiT"/>
    <property type="match status" value="1"/>
</dbReference>
<comment type="pathway">
    <text evidence="1">Cofactor biosynthesis; ubiquinone biosynthesis.</text>
</comment>
<dbReference type="UniPathway" id="UPA00232"/>
<dbReference type="Proteomes" id="UP000030351">
    <property type="component" value="Unassembled WGS sequence"/>
</dbReference>
<name>A0A0A3Z6L0_9GAMM</name>
<evidence type="ECO:0000259" key="2">
    <source>
        <dbReference type="Pfam" id="PF02036"/>
    </source>
</evidence>
<keyword evidence="4" id="KW-1185">Reference proteome</keyword>
<dbReference type="Gene3D" id="3.30.1050.10">
    <property type="entry name" value="SCP2 sterol-binding domain"/>
    <property type="match status" value="1"/>
</dbReference>
<protein>
    <recommendedName>
        <fullName evidence="1">Ubiquinone biosynthesis accessory factor UbiT</fullName>
    </recommendedName>
</protein>
<dbReference type="PIRSF" id="PIRSF025550">
    <property type="entry name" value="UCP025550_lpd_carrier"/>
    <property type="match status" value="1"/>
</dbReference>
<sequence length="195" mass="22045">MAKTFCCYGKIIEIYSIGVTMVLNPLRAQLVRKGPQMLRIPLQFAPFMLKKQGLQQILSWQFHHALAEGELNFLQGRWLGIEIRDLGLRWATTVEQGKLRVADRSEADVWFRGDANDLLLVAARRLDPDMLFFQRRLVIEGDTELGLEVKNMMDAIELEFMPAPLRFGLMQLADLVEAGLTEDANSPADRAGAPC</sequence>
<dbReference type="EMBL" id="JRUQ01000027">
    <property type="protein sequence ID" value="KGT94722.1"/>
    <property type="molecule type" value="Genomic_DNA"/>
</dbReference>
<dbReference type="Pfam" id="PF02036">
    <property type="entry name" value="SCP2"/>
    <property type="match status" value="1"/>
</dbReference>
<dbReference type="AlphaFoldDB" id="A0A0A3Z6L0"/>
<proteinExistence type="inferred from homology"/>
<dbReference type="eggNOG" id="COG3154">
    <property type="taxonomic scope" value="Bacteria"/>
</dbReference>
<dbReference type="STRING" id="371042.NG99_07795"/>
<keyword evidence="1" id="KW-0831">Ubiquinone biosynthesis</keyword>
<comment type="function">
    <text evidence="1">Required for O(2)-independent ubiquinone (coenzyme Q) biosynthesis. Likely functions as an accessory factor.</text>
</comment>
<reference evidence="3 4" key="1">
    <citation type="submission" date="2014-10" db="EMBL/GenBank/DDBJ databases">
        <title>Genome sequence of Erwinia typographi M043b.</title>
        <authorList>
            <person name="Chan K.-G."/>
            <person name="Tan W.-S."/>
        </authorList>
    </citation>
    <scope>NUCLEOTIDE SEQUENCE [LARGE SCALE GENOMIC DNA]</scope>
    <source>
        <strain evidence="3 4">M043b</strain>
    </source>
</reference>
<dbReference type="GO" id="GO:0006744">
    <property type="term" value="P:ubiquinone biosynthetic process"/>
    <property type="evidence" value="ECO:0007669"/>
    <property type="project" value="UniProtKB-UniRule"/>
</dbReference>
<evidence type="ECO:0000313" key="4">
    <source>
        <dbReference type="Proteomes" id="UP000030351"/>
    </source>
</evidence>
<comment type="similarity">
    <text evidence="1">Belongs to the UbiT family.</text>
</comment>
<gene>
    <name evidence="1" type="primary">ubiT</name>
    <name evidence="3" type="ORF">NG99_07795</name>
</gene>
<evidence type="ECO:0000313" key="3">
    <source>
        <dbReference type="EMBL" id="KGT94722.1"/>
    </source>
</evidence>
<dbReference type="InterPro" id="IPR016830">
    <property type="entry name" value="UbiT"/>
</dbReference>
<comment type="caution">
    <text evidence="3">The sequence shown here is derived from an EMBL/GenBank/DDBJ whole genome shotgun (WGS) entry which is preliminary data.</text>
</comment>
<organism evidence="3 4">
    <name type="scientific">Erwinia typographi</name>
    <dbReference type="NCBI Taxonomy" id="371042"/>
    <lineage>
        <taxon>Bacteria</taxon>
        <taxon>Pseudomonadati</taxon>
        <taxon>Pseudomonadota</taxon>
        <taxon>Gammaproteobacteria</taxon>
        <taxon>Enterobacterales</taxon>
        <taxon>Erwiniaceae</taxon>
        <taxon>Erwinia</taxon>
    </lineage>
</organism>
<evidence type="ECO:0000256" key="1">
    <source>
        <dbReference type="HAMAP-Rule" id="MF_02231"/>
    </source>
</evidence>
<feature type="domain" description="SCP2" evidence="2">
    <location>
        <begin position="66"/>
        <end position="154"/>
    </location>
</feature>
<dbReference type="InterPro" id="IPR036527">
    <property type="entry name" value="SCP2_sterol-bd_dom_sf"/>
</dbReference>
<dbReference type="InterPro" id="IPR003033">
    <property type="entry name" value="SCP2_sterol-bd_dom"/>
</dbReference>